<dbReference type="Proteomes" id="UP000249239">
    <property type="component" value="Unassembled WGS sequence"/>
</dbReference>
<evidence type="ECO:0000313" key="2">
    <source>
        <dbReference type="Proteomes" id="UP000249239"/>
    </source>
</evidence>
<dbReference type="EMBL" id="QKZK01000008">
    <property type="protein sequence ID" value="PZX17848.1"/>
    <property type="molecule type" value="Genomic_DNA"/>
</dbReference>
<dbReference type="RefSeq" id="WP_111444966.1">
    <property type="nucleotide sequence ID" value="NZ_QKZK01000008.1"/>
</dbReference>
<protein>
    <submittedName>
        <fullName evidence="1">Uncharacterized protein</fullName>
    </submittedName>
</protein>
<evidence type="ECO:0000313" key="1">
    <source>
        <dbReference type="EMBL" id="PZX17848.1"/>
    </source>
</evidence>
<dbReference type="OrthoDB" id="5432442at2"/>
<sequence>MIHDTLSAAPLSGQPVRFNNLDKVRFIIKDATSLDVAYAYDDLVFAENAVFILQFDPLDTRAYFCYFNADCHEANRVALMASLHASAELNAASITYKGQFELLMNGQEDTFGVRFF</sequence>
<keyword evidence="2" id="KW-1185">Reference proteome</keyword>
<comment type="caution">
    <text evidence="1">The sequence shown here is derived from an EMBL/GenBank/DDBJ whole genome shotgun (WGS) entry which is preliminary data.</text>
</comment>
<dbReference type="AlphaFoldDB" id="A0A2W7NCF1"/>
<gene>
    <name evidence="1" type="ORF">LX69_01261</name>
</gene>
<organism evidence="1 2">
    <name type="scientific">Breznakibacter xylanolyticus</name>
    <dbReference type="NCBI Taxonomy" id="990"/>
    <lineage>
        <taxon>Bacteria</taxon>
        <taxon>Pseudomonadati</taxon>
        <taxon>Bacteroidota</taxon>
        <taxon>Bacteroidia</taxon>
        <taxon>Marinilabiliales</taxon>
        <taxon>Marinilabiliaceae</taxon>
        <taxon>Breznakibacter</taxon>
    </lineage>
</organism>
<accession>A0A2W7NCF1</accession>
<reference evidence="1 2" key="1">
    <citation type="submission" date="2018-06" db="EMBL/GenBank/DDBJ databases">
        <title>Genomic Encyclopedia of Archaeal and Bacterial Type Strains, Phase II (KMG-II): from individual species to whole genera.</title>
        <authorList>
            <person name="Goeker M."/>
        </authorList>
    </citation>
    <scope>NUCLEOTIDE SEQUENCE [LARGE SCALE GENOMIC DNA]</scope>
    <source>
        <strain evidence="1 2">DSM 6779</strain>
    </source>
</reference>
<proteinExistence type="predicted"/>
<name>A0A2W7NCF1_9BACT</name>